<evidence type="ECO:0000313" key="2">
    <source>
        <dbReference type="EMBL" id="ELZ56775.1"/>
    </source>
</evidence>
<reference evidence="2 3" key="1">
    <citation type="journal article" date="2014" name="PLoS Genet.">
        <title>Phylogenetically driven sequencing of extremely halophilic archaea reveals strategies for static and dynamic osmo-response.</title>
        <authorList>
            <person name="Becker E.A."/>
            <person name="Seitzer P.M."/>
            <person name="Tritt A."/>
            <person name="Larsen D."/>
            <person name="Krusor M."/>
            <person name="Yao A.I."/>
            <person name="Wu D."/>
            <person name="Madern D."/>
            <person name="Eisen J.A."/>
            <person name="Darling A.E."/>
            <person name="Facciotti M.T."/>
        </authorList>
    </citation>
    <scope>NUCLEOTIDE SEQUENCE [LARGE SCALE GENOMIC DNA]</scope>
    <source>
        <strain evidence="2 3">ATCC 700873</strain>
    </source>
</reference>
<proteinExistence type="predicted"/>
<evidence type="ECO:0000256" key="1">
    <source>
        <dbReference type="SAM" id="MobiDB-lite"/>
    </source>
</evidence>
<organism evidence="2 3">
    <name type="scientific">Halorubrum hochstenium ATCC 700873</name>
    <dbReference type="NCBI Taxonomy" id="1227481"/>
    <lineage>
        <taxon>Archaea</taxon>
        <taxon>Methanobacteriati</taxon>
        <taxon>Methanobacteriota</taxon>
        <taxon>Stenosarchaea group</taxon>
        <taxon>Halobacteria</taxon>
        <taxon>Halobacteriales</taxon>
        <taxon>Haloferacaceae</taxon>
        <taxon>Halorubrum</taxon>
    </lineage>
</organism>
<keyword evidence="3" id="KW-1185">Reference proteome</keyword>
<gene>
    <name evidence="2" type="ORF">C467_07877</name>
</gene>
<dbReference type="Proteomes" id="UP000011689">
    <property type="component" value="Unassembled WGS sequence"/>
</dbReference>
<feature type="region of interest" description="Disordered" evidence="1">
    <location>
        <begin position="68"/>
        <end position="130"/>
    </location>
</feature>
<feature type="region of interest" description="Disordered" evidence="1">
    <location>
        <begin position="1"/>
        <end position="48"/>
    </location>
</feature>
<feature type="compositionally biased region" description="Basic and acidic residues" evidence="1">
    <location>
        <begin position="103"/>
        <end position="122"/>
    </location>
</feature>
<dbReference type="EMBL" id="AOJO01000035">
    <property type="protein sequence ID" value="ELZ56775.1"/>
    <property type="molecule type" value="Genomic_DNA"/>
</dbReference>
<accession>M0F9Z4</accession>
<sequence length="352" mass="37029">MSEKSLDVPGEDDAQALNERMKSGGGCAEAWEAAQEMRDEKKKSSNRRQLLTGIGASLLFGTSLTKTVSAQTVSESKKPDVEVEELSDEERTGAVKKALSDPQVEKIESNLRDRGMKQDRESAVAQRASGEEGSKLTVRIPYKIPNDLSEGVEKYAGIIWSSWNDGLTHGFVSKRELKPGTPLSPDVKEAFEESNVNYESADTVSTEVSYTTIGSTEVEYTSSKKKKKATFSHSGSVSENTESLVVPVEKSSSEEASQEGIADCLCTASFGTSPITACAPCGTVKPDCIGQIVSNLGAELGACAGCGAAAVITSGGAVAAACLPCLGAIAESFGSGEINSLCCWCNFGGEFV</sequence>
<comment type="caution">
    <text evidence="2">The sequence shown here is derived from an EMBL/GenBank/DDBJ whole genome shotgun (WGS) entry which is preliminary data.</text>
</comment>
<dbReference type="AlphaFoldDB" id="M0F9Z4"/>
<dbReference type="GeneID" id="72714004"/>
<dbReference type="RefSeq" id="WP_008583759.1">
    <property type="nucleotide sequence ID" value="NZ_AOJO01000035.1"/>
</dbReference>
<evidence type="ECO:0000313" key="3">
    <source>
        <dbReference type="Proteomes" id="UP000011689"/>
    </source>
</evidence>
<name>M0F9Z4_9EURY</name>
<dbReference type="OrthoDB" id="379950at2157"/>
<protein>
    <submittedName>
        <fullName evidence="2">Uncharacterized protein</fullName>
    </submittedName>
</protein>